<evidence type="ECO:0000313" key="3">
    <source>
        <dbReference type="Proteomes" id="UP001319870"/>
    </source>
</evidence>
<proteinExistence type="predicted"/>
<dbReference type="Gene3D" id="1.20.1290.10">
    <property type="entry name" value="AhpD-like"/>
    <property type="match status" value="1"/>
</dbReference>
<sequence>MDYIDRLRRFAVNDASLDPERQLEPTSLDARTTAVARLAALVAVGGAEPTYGSLVDAAVSAGATTAEIVDVLTAVVPIVGLPGVVAAAPKLALALGHDPFDADDAFADGTRR</sequence>
<dbReference type="Pfam" id="PF02627">
    <property type="entry name" value="CMD"/>
    <property type="match status" value="1"/>
</dbReference>
<dbReference type="InterPro" id="IPR003779">
    <property type="entry name" value="CMD-like"/>
</dbReference>
<name>A0ABS7ZIV7_9MICO</name>
<feature type="domain" description="Carboxymuconolactone decarboxylase-like" evidence="1">
    <location>
        <begin position="25"/>
        <end position="88"/>
    </location>
</feature>
<dbReference type="Proteomes" id="UP001319870">
    <property type="component" value="Unassembled WGS sequence"/>
</dbReference>
<accession>A0ABS7ZIV7</accession>
<evidence type="ECO:0000259" key="1">
    <source>
        <dbReference type="Pfam" id="PF02627"/>
    </source>
</evidence>
<keyword evidence="3" id="KW-1185">Reference proteome</keyword>
<dbReference type="RefSeq" id="WP_225566696.1">
    <property type="nucleotide sequence ID" value="NZ_JAIXCQ010000015.1"/>
</dbReference>
<protein>
    <submittedName>
        <fullName evidence="2">Carboxymuconolactone decarboxylase family protein</fullName>
    </submittedName>
</protein>
<evidence type="ECO:0000313" key="2">
    <source>
        <dbReference type="EMBL" id="MCA5894961.1"/>
    </source>
</evidence>
<gene>
    <name evidence="2" type="ORF">LEP48_16645</name>
</gene>
<organism evidence="2 3">
    <name type="scientific">Isoptericola luteus</name>
    <dbReference type="NCBI Taxonomy" id="2879484"/>
    <lineage>
        <taxon>Bacteria</taxon>
        <taxon>Bacillati</taxon>
        <taxon>Actinomycetota</taxon>
        <taxon>Actinomycetes</taxon>
        <taxon>Micrococcales</taxon>
        <taxon>Promicromonosporaceae</taxon>
        <taxon>Isoptericola</taxon>
    </lineage>
</organism>
<dbReference type="SUPFAM" id="SSF69118">
    <property type="entry name" value="AhpD-like"/>
    <property type="match status" value="1"/>
</dbReference>
<dbReference type="InterPro" id="IPR029032">
    <property type="entry name" value="AhpD-like"/>
</dbReference>
<reference evidence="2 3" key="1">
    <citation type="submission" date="2021-09" db="EMBL/GenBank/DDBJ databases">
        <title>Isoptericola luteus sp. nov., a novel bacterium isolated from Harbin, the capital city of Heilongjiang province.</title>
        <authorList>
            <person name="Li J."/>
        </authorList>
    </citation>
    <scope>NUCLEOTIDE SEQUENCE [LARGE SCALE GENOMIC DNA]</scope>
    <source>
        <strain evidence="2 3">NEAU-Y5</strain>
    </source>
</reference>
<dbReference type="EMBL" id="JAIXCQ010000015">
    <property type="protein sequence ID" value="MCA5894961.1"/>
    <property type="molecule type" value="Genomic_DNA"/>
</dbReference>
<comment type="caution">
    <text evidence="2">The sequence shown here is derived from an EMBL/GenBank/DDBJ whole genome shotgun (WGS) entry which is preliminary data.</text>
</comment>